<accession>A0A6J5L996</accession>
<dbReference type="Pfam" id="PF25188">
    <property type="entry name" value="Tad6"/>
    <property type="match status" value="1"/>
</dbReference>
<reference evidence="1" key="1">
    <citation type="submission" date="2020-04" db="EMBL/GenBank/DDBJ databases">
        <authorList>
            <person name="Chiriac C."/>
            <person name="Salcher M."/>
            <person name="Ghai R."/>
            <person name="Kavagutti S V."/>
        </authorList>
    </citation>
    <scope>NUCLEOTIDE SEQUENCE</scope>
</reference>
<name>A0A6J5L996_9CAUD</name>
<evidence type="ECO:0000313" key="1">
    <source>
        <dbReference type="EMBL" id="CAB4129992.1"/>
    </source>
</evidence>
<dbReference type="EMBL" id="LR796235">
    <property type="protein sequence ID" value="CAB4129992.1"/>
    <property type="molecule type" value="Genomic_DNA"/>
</dbReference>
<proteinExistence type="predicted"/>
<organism evidence="1">
    <name type="scientific">uncultured Caudovirales phage</name>
    <dbReference type="NCBI Taxonomy" id="2100421"/>
    <lineage>
        <taxon>Viruses</taxon>
        <taxon>Duplodnaviria</taxon>
        <taxon>Heunggongvirae</taxon>
        <taxon>Uroviricota</taxon>
        <taxon>Caudoviricetes</taxon>
        <taxon>Peduoviridae</taxon>
        <taxon>Maltschvirus</taxon>
        <taxon>Maltschvirus maltsch</taxon>
    </lineage>
</organism>
<protein>
    <submittedName>
        <fullName evidence="1">Uncharacterized protein</fullName>
    </submittedName>
</protein>
<sequence length="257" mass="29848">MIEKLVKNRTPYLGKMVLKFERHPYYTSSQDGKLNKVHLNLGLTKLVTRFKPKQVTEGYSNIDPKKIELIEKYTGGVIGTHTFGKDDEHTLENSFLTKDGKYIGNIDNAWWYYINKFYVCEEYPHGVAIKLKSYEPTIVLTNSIGDEYENFVTEQIENDNIEGYHGYSHRGGSTFKIGDRLFDAEYMPVVDDYDRKEFEGYWKEYSKSYSKADGFDKKSIYGDGIRAVIPFNRRGKQVIEDWTQARQAAINMSKDLS</sequence>
<gene>
    <name evidence="1" type="ORF">UFOVP117_201</name>
</gene>
<dbReference type="InterPro" id="IPR057386">
    <property type="entry name" value="Tad6-like"/>
</dbReference>